<evidence type="ECO:0000259" key="3">
    <source>
        <dbReference type="PROSITE" id="PS50887"/>
    </source>
</evidence>
<dbReference type="InterPro" id="IPR005330">
    <property type="entry name" value="MHYT_dom"/>
</dbReference>
<feature type="transmembrane region" description="Helical" evidence="1">
    <location>
        <begin position="213"/>
        <end position="236"/>
    </location>
</feature>
<dbReference type="Pfam" id="PF00563">
    <property type="entry name" value="EAL"/>
    <property type="match status" value="1"/>
</dbReference>
<dbReference type="RefSeq" id="WP_380689445.1">
    <property type="nucleotide sequence ID" value="NZ_JBHRSS010000004.1"/>
</dbReference>
<dbReference type="Pfam" id="PF03707">
    <property type="entry name" value="MHYT"/>
    <property type="match status" value="3"/>
</dbReference>
<evidence type="ECO:0000259" key="2">
    <source>
        <dbReference type="PROSITE" id="PS50883"/>
    </source>
</evidence>
<dbReference type="InterPro" id="IPR052155">
    <property type="entry name" value="Biofilm_reg_signaling"/>
</dbReference>
<proteinExistence type="predicted"/>
<feature type="domain" description="EAL" evidence="2">
    <location>
        <begin position="431"/>
        <end position="686"/>
    </location>
</feature>
<feature type="domain" description="GGDEF" evidence="3">
    <location>
        <begin position="292"/>
        <end position="422"/>
    </location>
</feature>
<dbReference type="CDD" id="cd01949">
    <property type="entry name" value="GGDEF"/>
    <property type="match status" value="1"/>
</dbReference>
<dbReference type="SMART" id="SM00267">
    <property type="entry name" value="GGDEF"/>
    <property type="match status" value="1"/>
</dbReference>
<feature type="domain" description="MHYT" evidence="4">
    <location>
        <begin position="5"/>
        <end position="199"/>
    </location>
</feature>
<dbReference type="PROSITE" id="PS50887">
    <property type="entry name" value="GGDEF"/>
    <property type="match status" value="1"/>
</dbReference>
<dbReference type="SUPFAM" id="SSF55073">
    <property type="entry name" value="Nucleotide cyclase"/>
    <property type="match status" value="1"/>
</dbReference>
<organism evidence="5 6">
    <name type="scientific">Salinisphaera aquimarina</name>
    <dbReference type="NCBI Taxonomy" id="2094031"/>
    <lineage>
        <taxon>Bacteria</taxon>
        <taxon>Pseudomonadati</taxon>
        <taxon>Pseudomonadota</taxon>
        <taxon>Gammaproteobacteria</taxon>
        <taxon>Salinisphaerales</taxon>
        <taxon>Salinisphaeraceae</taxon>
        <taxon>Salinisphaera</taxon>
    </lineage>
</organism>
<dbReference type="PROSITE" id="PS50883">
    <property type="entry name" value="EAL"/>
    <property type="match status" value="1"/>
</dbReference>
<dbReference type="CDD" id="cd01948">
    <property type="entry name" value="EAL"/>
    <property type="match status" value="1"/>
</dbReference>
<dbReference type="Proteomes" id="UP001595462">
    <property type="component" value="Unassembled WGS sequence"/>
</dbReference>
<evidence type="ECO:0000313" key="5">
    <source>
        <dbReference type="EMBL" id="MFC3104375.1"/>
    </source>
</evidence>
<sequence length="700" mass="75846">MLGTYDYRVATLGIIVAILASYTALDLVGRVRAARSRDAYAWLAAGAVAMGTGIWSMHFVAMLAFELPIAMGYDFGITALSWLMAVGASTIALLISSRSGLSMARLLVGAVFMAAGIAGMHYTGMYAMLMEPGIDYDPLWVAISLAVALIVSGTALWVAFYLREVQRMRGFAGKAGAAVLMGGAIAGMHYAGMAAARFPVGGICGAANQLDTVWLATLVGACTILLLGIALTAAALDRRLENQTAKLVKSLSEANRNLSHASRHDPLTNLANRNLLHERIGSALQQWQDNQEKFAVIYVDLDGFKVINDQLGHDIGDGLLKRAASAMMATVRHKDTVARIGGDEFVLVLHDVPDQRAIERVCNKLLDSIFNVQAGSTRLTASIGSAVCPDDGDELSQLVTAADVAMYIAKNKGKNCYQQYSANMASRISEDFQMQEELGEAIKIGHLVVHYQPKYSTRERRLTGAEALVRWQHPEKGLIAPDRFIGIAERSGLIHGLEAQVLDSVCAQIRQWLDAGLVVPPISVNLSAVRIHDEDLPTRTKACLDRHGLDASYLMFEITESLAVREILRAIEALKRLSAMGVNVALDDFGTGYSSLSYLRQLPIQQLKIDRSFIIDLAAKEGDHVAIVRSIIGLAHALRLHVVAEGVETEEQMAFLDKLGCDEVQGFLMSKPVEPEAFAAIIEADRAREGKAKIHRLPVA</sequence>
<dbReference type="InterPro" id="IPR000160">
    <property type="entry name" value="GGDEF_dom"/>
</dbReference>
<dbReference type="SUPFAM" id="SSF141868">
    <property type="entry name" value="EAL domain-like"/>
    <property type="match status" value="1"/>
</dbReference>
<feature type="transmembrane region" description="Helical" evidence="1">
    <location>
        <begin position="139"/>
        <end position="162"/>
    </location>
</feature>
<keyword evidence="1" id="KW-0472">Membrane</keyword>
<keyword evidence="6" id="KW-1185">Reference proteome</keyword>
<comment type="caution">
    <text evidence="5">The sequence shown here is derived from an EMBL/GenBank/DDBJ whole genome shotgun (WGS) entry which is preliminary data.</text>
</comment>
<dbReference type="Gene3D" id="3.20.20.450">
    <property type="entry name" value="EAL domain"/>
    <property type="match status" value="1"/>
</dbReference>
<dbReference type="Gene3D" id="3.30.70.270">
    <property type="match status" value="1"/>
</dbReference>
<feature type="transmembrane region" description="Helical" evidence="1">
    <location>
        <begin position="106"/>
        <end position="127"/>
    </location>
</feature>
<dbReference type="SMART" id="SM00052">
    <property type="entry name" value="EAL"/>
    <property type="match status" value="1"/>
</dbReference>
<evidence type="ECO:0000259" key="4">
    <source>
        <dbReference type="PROSITE" id="PS50924"/>
    </source>
</evidence>
<dbReference type="InterPro" id="IPR001633">
    <property type="entry name" value="EAL_dom"/>
</dbReference>
<reference evidence="6" key="1">
    <citation type="journal article" date="2019" name="Int. J. Syst. Evol. Microbiol.">
        <title>The Global Catalogue of Microorganisms (GCM) 10K type strain sequencing project: providing services to taxonomists for standard genome sequencing and annotation.</title>
        <authorList>
            <consortium name="The Broad Institute Genomics Platform"/>
            <consortium name="The Broad Institute Genome Sequencing Center for Infectious Disease"/>
            <person name="Wu L."/>
            <person name="Ma J."/>
        </authorList>
    </citation>
    <scope>NUCLEOTIDE SEQUENCE [LARGE SCALE GENOMIC DNA]</scope>
    <source>
        <strain evidence="6">KCTC 52640</strain>
    </source>
</reference>
<feature type="transmembrane region" description="Helical" evidence="1">
    <location>
        <begin position="40"/>
        <end position="65"/>
    </location>
</feature>
<evidence type="ECO:0000313" key="6">
    <source>
        <dbReference type="Proteomes" id="UP001595462"/>
    </source>
</evidence>
<feature type="transmembrane region" description="Helical" evidence="1">
    <location>
        <begin position="174"/>
        <end position="193"/>
    </location>
</feature>
<dbReference type="NCBIfam" id="TIGR00254">
    <property type="entry name" value="GGDEF"/>
    <property type="match status" value="1"/>
</dbReference>
<dbReference type="InterPro" id="IPR029787">
    <property type="entry name" value="Nucleotide_cyclase"/>
</dbReference>
<dbReference type="PROSITE" id="PS50924">
    <property type="entry name" value="MHYT"/>
    <property type="match status" value="1"/>
</dbReference>
<dbReference type="PANTHER" id="PTHR44757:SF2">
    <property type="entry name" value="BIOFILM ARCHITECTURE MAINTENANCE PROTEIN MBAA"/>
    <property type="match status" value="1"/>
</dbReference>
<feature type="transmembrane region" description="Helical" evidence="1">
    <location>
        <begin position="6"/>
        <end position="28"/>
    </location>
</feature>
<dbReference type="InterPro" id="IPR043128">
    <property type="entry name" value="Rev_trsase/Diguanyl_cyclase"/>
</dbReference>
<dbReference type="EMBL" id="JBHRSS010000004">
    <property type="protein sequence ID" value="MFC3104375.1"/>
    <property type="molecule type" value="Genomic_DNA"/>
</dbReference>
<dbReference type="PANTHER" id="PTHR44757">
    <property type="entry name" value="DIGUANYLATE CYCLASE DGCP"/>
    <property type="match status" value="1"/>
</dbReference>
<name>A0ABV7ENS1_9GAMM</name>
<keyword evidence="1" id="KW-0812">Transmembrane</keyword>
<accession>A0ABV7ENS1</accession>
<dbReference type="InterPro" id="IPR035919">
    <property type="entry name" value="EAL_sf"/>
</dbReference>
<gene>
    <name evidence="5" type="ORF">ACFOSU_10795</name>
</gene>
<feature type="transmembrane region" description="Helical" evidence="1">
    <location>
        <begin position="71"/>
        <end position="94"/>
    </location>
</feature>
<evidence type="ECO:0000256" key="1">
    <source>
        <dbReference type="PROSITE-ProRule" id="PRU00244"/>
    </source>
</evidence>
<dbReference type="Pfam" id="PF00990">
    <property type="entry name" value="GGDEF"/>
    <property type="match status" value="1"/>
</dbReference>
<protein>
    <submittedName>
        <fullName evidence="5">Bifunctional diguanylate cyclase/phosphodiesterase</fullName>
    </submittedName>
</protein>
<keyword evidence="1" id="KW-1133">Transmembrane helix</keyword>